<geneLocation type="plasmid" evidence="2 3">
    <name>pBVIE01</name>
</geneLocation>
<dbReference type="HOGENOM" id="CLU_2166286_0_0_4"/>
<evidence type="ECO:0000313" key="2">
    <source>
        <dbReference type="EMBL" id="ABO59614.1"/>
    </source>
</evidence>
<keyword evidence="2" id="KW-0614">Plasmid</keyword>
<evidence type="ECO:0008006" key="4">
    <source>
        <dbReference type="Google" id="ProtNLM"/>
    </source>
</evidence>
<evidence type="ECO:0000313" key="3">
    <source>
        <dbReference type="Proteomes" id="UP000002287"/>
    </source>
</evidence>
<name>A4JTL1_BURVG</name>
<gene>
    <name evidence="2" type="ordered locus">Bcep1808_6726</name>
</gene>
<dbReference type="KEGG" id="bvi:Bcep1808_6726"/>
<feature type="chain" id="PRO_5002671377" description="Lipoprotein" evidence="1">
    <location>
        <begin position="27"/>
        <end position="110"/>
    </location>
</feature>
<dbReference type="EMBL" id="CP000617">
    <property type="protein sequence ID" value="ABO59614.1"/>
    <property type="molecule type" value="Genomic_DNA"/>
</dbReference>
<reference evidence="2 3" key="1">
    <citation type="submission" date="2007-03" db="EMBL/GenBank/DDBJ databases">
        <title>Complete sequence of plasmid pBVIE01 of Burkholderia vietnamiensis G4.</title>
        <authorList>
            <consortium name="US DOE Joint Genome Institute"/>
            <person name="Copeland A."/>
            <person name="Lucas S."/>
            <person name="Lapidus A."/>
            <person name="Barry K."/>
            <person name="Detter J.C."/>
            <person name="Glavina del Rio T."/>
            <person name="Hammon N."/>
            <person name="Israni S."/>
            <person name="Dalin E."/>
            <person name="Tice H."/>
            <person name="Pitluck S."/>
            <person name="Chain P."/>
            <person name="Malfatti S."/>
            <person name="Shin M."/>
            <person name="Vergez L."/>
            <person name="Schmutz J."/>
            <person name="Larimer F."/>
            <person name="Land M."/>
            <person name="Hauser L."/>
            <person name="Kyrpides N."/>
            <person name="Tiedje J."/>
            <person name="Richardson P."/>
        </authorList>
    </citation>
    <scope>NUCLEOTIDE SEQUENCE [LARGE SCALE GENOMIC DNA]</scope>
    <source>
        <strain evidence="3">G4 / LMG 22486</strain>
        <plasmid evidence="2 3">pBVIE01</plasmid>
    </source>
</reference>
<keyword evidence="1" id="KW-0732">Signal</keyword>
<protein>
    <recommendedName>
        <fullName evidence="4">Lipoprotein</fullName>
    </recommendedName>
</protein>
<organism evidence="2 3">
    <name type="scientific">Burkholderia vietnamiensis (strain G4 / LMG 22486)</name>
    <name type="common">Burkholderia cepacia (strain R1808)</name>
    <dbReference type="NCBI Taxonomy" id="269482"/>
    <lineage>
        <taxon>Bacteria</taxon>
        <taxon>Pseudomonadati</taxon>
        <taxon>Pseudomonadota</taxon>
        <taxon>Betaproteobacteria</taxon>
        <taxon>Burkholderiales</taxon>
        <taxon>Burkholderiaceae</taxon>
        <taxon>Burkholderia</taxon>
        <taxon>Burkholderia cepacia complex</taxon>
    </lineage>
</organism>
<dbReference type="Proteomes" id="UP000002287">
    <property type="component" value="Plasmid pBVIE01"/>
</dbReference>
<accession>A4JTL1</accession>
<evidence type="ECO:0000256" key="1">
    <source>
        <dbReference type="SAM" id="SignalP"/>
    </source>
</evidence>
<dbReference type="AlphaFoldDB" id="A4JTL1"/>
<proteinExistence type="predicted"/>
<sequence length="110" mass="11521">MKKLAINTLTLSVALAHLLAANIAHAEDQASAPDSSVTVVTLRSEWRPVNGAIARNGDQPSHQPITIVDGGVKSAGDSCWKLSDTGQLVSVPGNCYMLRSAEIGETTPAR</sequence>
<feature type="signal peptide" evidence="1">
    <location>
        <begin position="1"/>
        <end position="26"/>
    </location>
</feature>